<dbReference type="PANTHER" id="PTHR43798">
    <property type="entry name" value="MONOACYLGLYCEROL LIPASE"/>
    <property type="match status" value="1"/>
</dbReference>
<dbReference type="EMBL" id="CP121196">
    <property type="protein sequence ID" value="XBH16470.1"/>
    <property type="molecule type" value="Genomic_DNA"/>
</dbReference>
<proteinExistence type="predicted"/>
<dbReference type="GO" id="GO:0047372">
    <property type="term" value="F:monoacylglycerol lipase activity"/>
    <property type="evidence" value="ECO:0007669"/>
    <property type="project" value="TreeGrafter"/>
</dbReference>
<dbReference type="SUPFAM" id="SSF53474">
    <property type="entry name" value="alpha/beta-Hydrolases"/>
    <property type="match status" value="1"/>
</dbReference>
<sequence length="303" mass="34018">MKRLAKWFVFVFLALVITLGLAFWLRPLSVFRVFNKGQMYFIGARSNYIDLGEIRVHYYTLGPADGSVVVLVHGLGGRSEDWEKLAPYLARAGYRVYLPDLPGYGESDKPADFSYSVRDEAKVVTSFFDALGLKQVDLGGWSMGGWIVQLVAAEHPERIRRLMLFDSAGPYVKPDWDIKLFTPVSPAELEKFDALLMPHPPRLPRFVAEDILRTSREHAWIIHRAIDSMLTGRDTTDALLPTLKMPVLLVWGDVDQITPLSEGQKIHQLIPQSRMNIIPGCGHLAPNECAGQIGPGMVSFLKQ</sequence>
<dbReference type="AlphaFoldDB" id="A0AAU7DGL3"/>
<evidence type="ECO:0000313" key="2">
    <source>
        <dbReference type="EMBL" id="XBH16470.1"/>
    </source>
</evidence>
<dbReference type="RefSeq" id="WP_348261699.1">
    <property type="nucleotide sequence ID" value="NZ_CP121196.1"/>
</dbReference>
<feature type="domain" description="AB hydrolase-1" evidence="1">
    <location>
        <begin position="238"/>
        <end position="285"/>
    </location>
</feature>
<dbReference type="PRINTS" id="PR00111">
    <property type="entry name" value="ABHYDROLASE"/>
</dbReference>
<reference evidence="2" key="1">
    <citation type="submission" date="2023-03" db="EMBL/GenBank/DDBJ databases">
        <title>Edaphobacter sp.</title>
        <authorList>
            <person name="Huber K.J."/>
            <person name="Papendorf J."/>
            <person name="Pilke C."/>
            <person name="Bunk B."/>
            <person name="Sproeer C."/>
            <person name="Pester M."/>
        </authorList>
    </citation>
    <scope>NUCLEOTIDE SEQUENCE</scope>
    <source>
        <strain evidence="2">DSM 110680</strain>
    </source>
</reference>
<dbReference type="InterPro" id="IPR050266">
    <property type="entry name" value="AB_hydrolase_sf"/>
</dbReference>
<dbReference type="InterPro" id="IPR000639">
    <property type="entry name" value="Epox_hydrolase-like"/>
</dbReference>
<dbReference type="GO" id="GO:0046464">
    <property type="term" value="P:acylglycerol catabolic process"/>
    <property type="evidence" value="ECO:0007669"/>
    <property type="project" value="TreeGrafter"/>
</dbReference>
<dbReference type="InterPro" id="IPR029058">
    <property type="entry name" value="AB_hydrolase_fold"/>
</dbReference>
<dbReference type="Pfam" id="PF00561">
    <property type="entry name" value="Abhydrolase_1"/>
    <property type="match status" value="2"/>
</dbReference>
<organism evidence="2">
    <name type="scientific">Telmatobacter sp. DSM 110680</name>
    <dbReference type="NCBI Taxonomy" id="3036704"/>
    <lineage>
        <taxon>Bacteria</taxon>
        <taxon>Pseudomonadati</taxon>
        <taxon>Acidobacteriota</taxon>
        <taxon>Terriglobia</taxon>
        <taxon>Terriglobales</taxon>
        <taxon>Acidobacteriaceae</taxon>
        <taxon>Telmatobacter</taxon>
    </lineage>
</organism>
<dbReference type="PRINTS" id="PR00412">
    <property type="entry name" value="EPOXHYDRLASE"/>
</dbReference>
<evidence type="ECO:0000259" key="1">
    <source>
        <dbReference type="Pfam" id="PF00561"/>
    </source>
</evidence>
<protein>
    <submittedName>
        <fullName evidence="2">Alpha/beta hydrolase</fullName>
    </submittedName>
</protein>
<gene>
    <name evidence="2" type="ORF">P8935_18085</name>
</gene>
<feature type="domain" description="AB hydrolase-1" evidence="1">
    <location>
        <begin position="68"/>
        <end position="174"/>
    </location>
</feature>
<dbReference type="GO" id="GO:0016020">
    <property type="term" value="C:membrane"/>
    <property type="evidence" value="ECO:0007669"/>
    <property type="project" value="TreeGrafter"/>
</dbReference>
<keyword evidence="2" id="KW-0378">Hydrolase</keyword>
<name>A0AAU7DGL3_9BACT</name>
<dbReference type="PANTHER" id="PTHR43798:SF5">
    <property type="entry name" value="MONOACYLGLYCEROL LIPASE ABHD6"/>
    <property type="match status" value="1"/>
</dbReference>
<dbReference type="InterPro" id="IPR000073">
    <property type="entry name" value="AB_hydrolase_1"/>
</dbReference>
<dbReference type="Gene3D" id="3.40.50.1820">
    <property type="entry name" value="alpha/beta hydrolase"/>
    <property type="match status" value="1"/>
</dbReference>
<accession>A0AAU7DGL3</accession>